<name>L8P2B2_STRVR</name>
<reference evidence="1 2" key="1">
    <citation type="journal article" date="2013" name="Genome Announc.">
        <title>Draft Genome Sequence of Streptomyces viridochromogenes Strain Tu57, Producer of Avilamycin.</title>
        <authorList>
            <person name="Gruning B.A."/>
            <person name="Erxleben A."/>
            <person name="Hahnlein A."/>
            <person name="Gunther S."/>
        </authorList>
    </citation>
    <scope>NUCLEOTIDE SEQUENCE [LARGE SCALE GENOMIC DNA]</scope>
    <source>
        <strain evidence="1 2">Tue57</strain>
    </source>
</reference>
<comment type="caution">
    <text evidence="1">The sequence shown here is derived from an EMBL/GenBank/DDBJ whole genome shotgun (WGS) entry which is preliminary data.</text>
</comment>
<evidence type="ECO:0000313" key="1">
    <source>
        <dbReference type="EMBL" id="ELS50309.1"/>
    </source>
</evidence>
<organism evidence="1 2">
    <name type="scientific">Streptomyces viridochromogenes Tue57</name>
    <dbReference type="NCBI Taxonomy" id="1160705"/>
    <lineage>
        <taxon>Bacteria</taxon>
        <taxon>Bacillati</taxon>
        <taxon>Actinomycetota</taxon>
        <taxon>Actinomycetes</taxon>
        <taxon>Kitasatosporales</taxon>
        <taxon>Streptomycetaceae</taxon>
        <taxon>Streptomyces</taxon>
    </lineage>
</organism>
<dbReference type="EMBL" id="AMLP01000285">
    <property type="protein sequence ID" value="ELS50309.1"/>
    <property type="molecule type" value="Genomic_DNA"/>
</dbReference>
<dbReference type="Proteomes" id="UP000011205">
    <property type="component" value="Unassembled WGS sequence"/>
</dbReference>
<dbReference type="AlphaFoldDB" id="L8P2B2"/>
<accession>L8P2B2</accession>
<proteinExistence type="predicted"/>
<evidence type="ECO:0000313" key="2">
    <source>
        <dbReference type="Proteomes" id="UP000011205"/>
    </source>
</evidence>
<sequence length="31" mass="3202">MLQDPKTGRLLGGSVVTAVGRTHVRDPGPDA</sequence>
<gene>
    <name evidence="1" type="ORF">STVIR_8683</name>
</gene>
<protein>
    <submittedName>
        <fullName evidence="1">Uncharacterized protein</fullName>
    </submittedName>
</protein>